<feature type="chain" id="PRO_5003232467" description="Outer membrane protein beta-barrel domain-containing protein" evidence="1">
    <location>
        <begin position="24"/>
        <end position="198"/>
    </location>
</feature>
<keyword evidence="3" id="KW-1185">Reference proteome</keyword>
<dbReference type="RefSeq" id="WP_013568496.1">
    <property type="nucleotide sequence ID" value="NC_014963.1"/>
</dbReference>
<name>E8V6M4_TERSS</name>
<dbReference type="EMBL" id="CP002467">
    <property type="protein sequence ID" value="ADV82763.1"/>
    <property type="molecule type" value="Genomic_DNA"/>
</dbReference>
<dbReference type="HOGENOM" id="CLU_107177_0_0_0"/>
<dbReference type="Proteomes" id="UP000006844">
    <property type="component" value="Chromosome"/>
</dbReference>
<dbReference type="SUPFAM" id="SSF56925">
    <property type="entry name" value="OMPA-like"/>
    <property type="match status" value="1"/>
</dbReference>
<evidence type="ECO:0000313" key="3">
    <source>
        <dbReference type="Proteomes" id="UP000006844"/>
    </source>
</evidence>
<feature type="signal peptide" evidence="1">
    <location>
        <begin position="1"/>
        <end position="23"/>
    </location>
</feature>
<dbReference type="InterPro" id="IPR011250">
    <property type="entry name" value="OMP/PagP_B-barrel"/>
</dbReference>
<evidence type="ECO:0000256" key="1">
    <source>
        <dbReference type="SAM" id="SignalP"/>
    </source>
</evidence>
<keyword evidence="1" id="KW-0732">Signal</keyword>
<proteinExistence type="predicted"/>
<sequence>MKVQKIGWALALLVFCARGGQYADGQAEAAGVRKIPVSAFVGGTGNWTGLYGGKNLGINAGLDVGLHSLWVLQPSFEIRAMYPVHDGHIDSQKNILVGFRFDKNFNRLTPYVDVLYGLGKIVYDPARPNPTQTFAYTSSSSNVFSPGVGLEYRVVGPFSFKADAQIQRYSTPVTETGHIYAKPVTVGITYQLFTGRRH</sequence>
<accession>E8V6M4</accession>
<evidence type="ECO:0000313" key="2">
    <source>
        <dbReference type="EMBL" id="ADV82763.1"/>
    </source>
</evidence>
<protein>
    <recommendedName>
        <fullName evidence="4">Outer membrane protein beta-barrel domain-containing protein</fullName>
    </recommendedName>
</protein>
<dbReference type="KEGG" id="tsa:AciPR4_1959"/>
<reference evidence="2 3" key="1">
    <citation type="journal article" date="2012" name="Stand. Genomic Sci.">
        <title>Complete genome sequence of Terriglobus saanensis type strain SP1PR4(T), an Acidobacteria from tundra soil.</title>
        <authorList>
            <person name="Rawat S.R."/>
            <person name="Mannisto M.K."/>
            <person name="Starovoytov V."/>
            <person name="Goodwin L."/>
            <person name="Nolan M."/>
            <person name="Hauser L."/>
            <person name="Land M."/>
            <person name="Davenport K.W."/>
            <person name="Woyke T."/>
            <person name="Haggblom M.M."/>
        </authorList>
    </citation>
    <scope>NUCLEOTIDE SEQUENCE</scope>
    <source>
        <strain evidence="3">ATCC BAA-1853 / DSM 23119 / SP1PR4</strain>
    </source>
</reference>
<dbReference type="eggNOG" id="ENOG5032KRB">
    <property type="taxonomic scope" value="Bacteria"/>
</dbReference>
<organism evidence="2 3">
    <name type="scientific">Terriglobus saanensis (strain ATCC BAA-1853 / DSM 23119 / SP1PR4)</name>
    <dbReference type="NCBI Taxonomy" id="401053"/>
    <lineage>
        <taxon>Bacteria</taxon>
        <taxon>Pseudomonadati</taxon>
        <taxon>Acidobacteriota</taxon>
        <taxon>Terriglobia</taxon>
        <taxon>Terriglobales</taxon>
        <taxon>Acidobacteriaceae</taxon>
        <taxon>Terriglobus</taxon>
    </lineage>
</organism>
<evidence type="ECO:0008006" key="4">
    <source>
        <dbReference type="Google" id="ProtNLM"/>
    </source>
</evidence>
<dbReference type="OrthoDB" id="120339at2"/>
<dbReference type="AlphaFoldDB" id="E8V6M4"/>
<gene>
    <name evidence="2" type="ordered locus">AciPR4_1959</name>
</gene>